<dbReference type="SUPFAM" id="SSF55961">
    <property type="entry name" value="Bet v1-like"/>
    <property type="match status" value="1"/>
</dbReference>
<dbReference type="CDD" id="cd07814">
    <property type="entry name" value="SRPBCC_CalC_Aha1-like"/>
    <property type="match status" value="1"/>
</dbReference>
<comment type="caution">
    <text evidence="3">The sequence shown here is derived from an EMBL/GenBank/DDBJ whole genome shotgun (WGS) entry which is preliminary data.</text>
</comment>
<proteinExistence type="inferred from homology"/>
<reference evidence="4" key="1">
    <citation type="journal article" date="2019" name="Int. J. Syst. Evol. Microbiol.">
        <title>The Global Catalogue of Microorganisms (GCM) 10K type strain sequencing project: providing services to taxonomists for standard genome sequencing and annotation.</title>
        <authorList>
            <consortium name="The Broad Institute Genomics Platform"/>
            <consortium name="The Broad Institute Genome Sequencing Center for Infectious Disease"/>
            <person name="Wu L."/>
            <person name="Ma J."/>
        </authorList>
    </citation>
    <scope>NUCLEOTIDE SEQUENCE [LARGE SCALE GENOMIC DNA]</scope>
    <source>
        <strain evidence="4">CGMCC 4.7144</strain>
    </source>
</reference>
<sequence length="168" mass="19335">MKTRTPQLVISRVLDAPRELVYRAFTDPDHLAAWWGPIGNSLPRDEIEFDVRPGGYQRWTEVSASNPELHVHTHVDLTDVADGELLEGVMRVSGRLQEGIEPFETRLRVEFHDEADGRTRLEIRQWLPEHLAQPSEEGWRQAFTKLDATLVNIQAVATHHREVEAWQS</sequence>
<gene>
    <name evidence="3" type="ORF">ACFQGL_15575</name>
</gene>
<evidence type="ECO:0000256" key="1">
    <source>
        <dbReference type="ARBA" id="ARBA00006817"/>
    </source>
</evidence>
<name>A0ABW1H7N3_9ACTN</name>
<dbReference type="Proteomes" id="UP001596226">
    <property type="component" value="Unassembled WGS sequence"/>
</dbReference>
<organism evidence="3 4">
    <name type="scientific">Micromonospora vulcania</name>
    <dbReference type="NCBI Taxonomy" id="1441873"/>
    <lineage>
        <taxon>Bacteria</taxon>
        <taxon>Bacillati</taxon>
        <taxon>Actinomycetota</taxon>
        <taxon>Actinomycetes</taxon>
        <taxon>Micromonosporales</taxon>
        <taxon>Micromonosporaceae</taxon>
        <taxon>Micromonospora</taxon>
    </lineage>
</organism>
<comment type="similarity">
    <text evidence="1">Belongs to the AHA1 family.</text>
</comment>
<accession>A0ABW1H7N3</accession>
<evidence type="ECO:0000313" key="3">
    <source>
        <dbReference type="EMBL" id="MFC5924763.1"/>
    </source>
</evidence>
<dbReference type="Pfam" id="PF08327">
    <property type="entry name" value="AHSA1"/>
    <property type="match status" value="1"/>
</dbReference>
<dbReference type="InterPro" id="IPR023393">
    <property type="entry name" value="START-like_dom_sf"/>
</dbReference>
<dbReference type="EMBL" id="JBHSQS010000008">
    <property type="protein sequence ID" value="MFC5924763.1"/>
    <property type="molecule type" value="Genomic_DNA"/>
</dbReference>
<dbReference type="InterPro" id="IPR013538">
    <property type="entry name" value="ASHA1/2-like_C"/>
</dbReference>
<dbReference type="Gene3D" id="3.30.530.20">
    <property type="match status" value="1"/>
</dbReference>
<evidence type="ECO:0000259" key="2">
    <source>
        <dbReference type="Pfam" id="PF08327"/>
    </source>
</evidence>
<protein>
    <submittedName>
        <fullName evidence="3">SRPBCC domain-containing protein</fullName>
    </submittedName>
</protein>
<dbReference type="RefSeq" id="WP_377512040.1">
    <property type="nucleotide sequence ID" value="NZ_JBHSQS010000008.1"/>
</dbReference>
<keyword evidence="4" id="KW-1185">Reference proteome</keyword>
<feature type="domain" description="Activator of Hsp90 ATPase homologue 1/2-like C-terminal" evidence="2">
    <location>
        <begin position="15"/>
        <end position="150"/>
    </location>
</feature>
<evidence type="ECO:0000313" key="4">
    <source>
        <dbReference type="Proteomes" id="UP001596226"/>
    </source>
</evidence>